<protein>
    <recommendedName>
        <fullName evidence="2">Portal protein</fullName>
    </recommendedName>
</protein>
<evidence type="ECO:0008006" key="2">
    <source>
        <dbReference type="Google" id="ProtNLM"/>
    </source>
</evidence>
<accession>A0A0F9P071</accession>
<proteinExistence type="predicted"/>
<organism evidence="1">
    <name type="scientific">marine sediment metagenome</name>
    <dbReference type="NCBI Taxonomy" id="412755"/>
    <lineage>
        <taxon>unclassified sequences</taxon>
        <taxon>metagenomes</taxon>
        <taxon>ecological metagenomes</taxon>
    </lineage>
</organism>
<gene>
    <name evidence="1" type="ORF">LCGC14_1274590</name>
</gene>
<sequence>MAENDKTTLEKYVNSQNITEFLDTTKLNEISQWVSDEYSVDLQSREDWEKEYYKGKKLALMVEEAKTFPFEGASNVKFPLIIQAVLNFSARAYPNLIKNRDVVKCKVIGEDPEGEKKARGIRIAEHMNYQLFDQIDDWEENTDKVLSCIALYGVYFKKTWFSFEKRINVSKAIDPIRVVINYHAKSLEDAPRITHVYTLLPNEIEERIRSGMFVKFDYESTKQEVDDEVNLDYPKDDRGYKRANNPNDLDSPVTFLEQHRWLDLDNDGYKEPYVVTMHHATKEIVRIVARFDIDGIKVNPDTNEIMKIEPVQYFTRFIFLQALDGGIYGMGFSKLLYHMNEIINTSVNQMFDASTDQITGGGFITQGVEVGKGHEGGRIYFKFGEYKMVKSKGDDLRKNILPRETAKPSLVHIKLLELMLKASEKLGSNIELLSGKQTGSNIPAATTLALIEQGLQMFTAIYKRIYRGFKSEFRKLYRLNRLYLDETEYYTVLDNERAIAKEDYEDKSLDVVPVSDPNNITNVQKIMVAQELMQLKGTGLNDKEITRRYLEALNIPDIDDLGVEEMKIPQDPE</sequence>
<dbReference type="AlphaFoldDB" id="A0A0F9P071"/>
<dbReference type="EMBL" id="LAZR01007187">
    <property type="protein sequence ID" value="KKM86877.1"/>
    <property type="molecule type" value="Genomic_DNA"/>
</dbReference>
<reference evidence="1" key="1">
    <citation type="journal article" date="2015" name="Nature">
        <title>Complex archaea that bridge the gap between prokaryotes and eukaryotes.</title>
        <authorList>
            <person name="Spang A."/>
            <person name="Saw J.H."/>
            <person name="Jorgensen S.L."/>
            <person name="Zaremba-Niedzwiedzka K."/>
            <person name="Martijn J."/>
            <person name="Lind A.E."/>
            <person name="van Eijk R."/>
            <person name="Schleper C."/>
            <person name="Guy L."/>
            <person name="Ettema T.J."/>
        </authorList>
    </citation>
    <scope>NUCLEOTIDE SEQUENCE</scope>
</reference>
<name>A0A0F9P071_9ZZZZ</name>
<comment type="caution">
    <text evidence="1">The sequence shown here is derived from an EMBL/GenBank/DDBJ whole genome shotgun (WGS) entry which is preliminary data.</text>
</comment>
<feature type="non-terminal residue" evidence="1">
    <location>
        <position position="573"/>
    </location>
</feature>
<evidence type="ECO:0000313" key="1">
    <source>
        <dbReference type="EMBL" id="KKM86877.1"/>
    </source>
</evidence>